<feature type="region of interest" description="Disordered" evidence="1">
    <location>
        <begin position="96"/>
        <end position="138"/>
    </location>
</feature>
<feature type="compositionally biased region" description="Basic and acidic residues" evidence="1">
    <location>
        <begin position="96"/>
        <end position="128"/>
    </location>
</feature>
<organism evidence="3">
    <name type="scientific">Ornithinibacillus sp. 4-3</name>
    <dbReference type="NCBI Taxonomy" id="3231488"/>
    <lineage>
        <taxon>Bacteria</taxon>
        <taxon>Bacillati</taxon>
        <taxon>Bacillota</taxon>
        <taxon>Bacilli</taxon>
        <taxon>Bacillales</taxon>
        <taxon>Bacillaceae</taxon>
        <taxon>Ornithinibacillus</taxon>
    </lineage>
</organism>
<evidence type="ECO:0000259" key="2">
    <source>
        <dbReference type="Pfam" id="PF03413"/>
    </source>
</evidence>
<reference evidence="3" key="1">
    <citation type="submission" date="2024-07" db="EMBL/GenBank/DDBJ databases">
        <title>Halotolerant mesophilic bacterium Ornithinibacillus sp. 4-3, sp. nov., isolated from soil.</title>
        <authorList>
            <person name="Sidarenka A.V."/>
            <person name="Guliayeva D.E."/>
            <person name="Leanovich S.I."/>
            <person name="Hileuskaya K.S."/>
            <person name="Akhremchuk A.E."/>
            <person name="Sikolenko M.A."/>
            <person name="Valentovich L.N."/>
        </authorList>
    </citation>
    <scope>NUCLEOTIDE SEQUENCE</scope>
    <source>
        <strain evidence="3">4-3</strain>
    </source>
</reference>
<dbReference type="InterPro" id="IPR025711">
    <property type="entry name" value="PepSY"/>
</dbReference>
<dbReference type="EMBL" id="CP162599">
    <property type="protein sequence ID" value="XDK33324.1"/>
    <property type="molecule type" value="Genomic_DNA"/>
</dbReference>
<dbReference type="Pfam" id="PF03413">
    <property type="entry name" value="PepSY"/>
    <property type="match status" value="2"/>
</dbReference>
<feature type="domain" description="PepSY" evidence="2">
    <location>
        <begin position="34"/>
        <end position="89"/>
    </location>
</feature>
<accession>A0AB39HMC2</accession>
<proteinExistence type="predicted"/>
<evidence type="ECO:0000313" key="3">
    <source>
        <dbReference type="EMBL" id="XDK33324.1"/>
    </source>
</evidence>
<dbReference type="RefSeq" id="WP_368654006.1">
    <property type="nucleotide sequence ID" value="NZ_CP162599.1"/>
</dbReference>
<evidence type="ECO:0000256" key="1">
    <source>
        <dbReference type="SAM" id="MobiDB-lite"/>
    </source>
</evidence>
<gene>
    <name evidence="3" type="ORF">AB4Y30_02850</name>
</gene>
<feature type="domain" description="PepSY" evidence="2">
    <location>
        <begin position="140"/>
        <end position="194"/>
    </location>
</feature>
<name>A0AB39HMC2_9BACI</name>
<protein>
    <submittedName>
        <fullName evidence="3">PepSY domain-containing protein</fullName>
    </submittedName>
</protein>
<feature type="compositionally biased region" description="Low complexity" evidence="1">
    <location>
        <begin position="129"/>
        <end position="138"/>
    </location>
</feature>
<dbReference type="AlphaFoldDB" id="A0AB39HMC2"/>
<sequence>MNKKLGIGIGALLFAGILGFWIYTSDASQQAPELTTDKIREMVLSQYPGEITEIELDKELNKVVYEVEVISNGKEYDLTLDGNSGEVLKLKEKTVYTKENQSDDRKNDSTKEKSTNDEKNQTEQKQNENKQNNQQENTVINEEKAIEIAKSEFPGTLVSMELDRDDGRLIYEIEIVNGNEEAEIEIDAYTGEILVLDIDIDD</sequence>
<dbReference type="Gene3D" id="3.10.450.40">
    <property type="match status" value="2"/>
</dbReference>